<evidence type="ECO:0000313" key="4">
    <source>
        <dbReference type="Proteomes" id="UP001172083"/>
    </source>
</evidence>
<evidence type="ECO:0000259" key="2">
    <source>
        <dbReference type="Pfam" id="PF21553"/>
    </source>
</evidence>
<proteinExistence type="predicted"/>
<comment type="caution">
    <text evidence="3">The sequence shown here is derived from an EMBL/GenBank/DDBJ whole genome shotgun (WGS) entry which is preliminary data.</text>
</comment>
<accession>A0ABT8LD30</accession>
<gene>
    <name evidence="3" type="ORF">QQ020_26605</name>
</gene>
<dbReference type="CDD" id="cd08821">
    <property type="entry name" value="FMT_core_like_1"/>
    <property type="match status" value="1"/>
</dbReference>
<feature type="domain" description="Methionyl-tRNA formyltransferase-like C-terminal" evidence="2">
    <location>
        <begin position="163"/>
        <end position="219"/>
    </location>
</feature>
<organism evidence="3 4">
    <name type="scientific">Agaribacillus aureus</name>
    <dbReference type="NCBI Taxonomy" id="3051825"/>
    <lineage>
        <taxon>Bacteria</taxon>
        <taxon>Pseudomonadati</taxon>
        <taxon>Bacteroidota</taxon>
        <taxon>Cytophagia</taxon>
        <taxon>Cytophagales</taxon>
        <taxon>Splendidivirgaceae</taxon>
        <taxon>Agaribacillus</taxon>
    </lineage>
</organism>
<dbReference type="Pfam" id="PF00551">
    <property type="entry name" value="Formyl_trans_N"/>
    <property type="match status" value="1"/>
</dbReference>
<dbReference type="Pfam" id="PF21553">
    <property type="entry name" value="Formyl_trans_C_2"/>
    <property type="match status" value="1"/>
</dbReference>
<evidence type="ECO:0000259" key="1">
    <source>
        <dbReference type="Pfam" id="PF00551"/>
    </source>
</evidence>
<feature type="domain" description="Formyl transferase N-terminal" evidence="1">
    <location>
        <begin position="36"/>
        <end position="117"/>
    </location>
</feature>
<dbReference type="Gene3D" id="3.40.50.170">
    <property type="entry name" value="Formyl transferase, N-terminal domain"/>
    <property type="match status" value="1"/>
</dbReference>
<reference evidence="3" key="1">
    <citation type="submission" date="2023-06" db="EMBL/GenBank/DDBJ databases">
        <title>Genomic of Agaribacillus aureum.</title>
        <authorList>
            <person name="Wang G."/>
        </authorList>
    </citation>
    <scope>NUCLEOTIDE SEQUENCE</scope>
    <source>
        <strain evidence="3">BMA12</strain>
    </source>
</reference>
<dbReference type="SUPFAM" id="SSF50486">
    <property type="entry name" value="FMT C-terminal domain-like"/>
    <property type="match status" value="1"/>
</dbReference>
<dbReference type="Proteomes" id="UP001172083">
    <property type="component" value="Unassembled WGS sequence"/>
</dbReference>
<dbReference type="InterPro" id="IPR036477">
    <property type="entry name" value="Formyl_transf_N_sf"/>
</dbReference>
<dbReference type="InterPro" id="IPR002376">
    <property type="entry name" value="Formyl_transf_N"/>
</dbReference>
<keyword evidence="4" id="KW-1185">Reference proteome</keyword>
<evidence type="ECO:0000313" key="3">
    <source>
        <dbReference type="EMBL" id="MDN5215677.1"/>
    </source>
</evidence>
<dbReference type="Gene3D" id="3.10.25.20">
    <property type="match status" value="1"/>
</dbReference>
<dbReference type="SUPFAM" id="SSF53328">
    <property type="entry name" value="Formyltransferase"/>
    <property type="match status" value="1"/>
</dbReference>
<dbReference type="RefSeq" id="WP_346761015.1">
    <property type="nucleotide sequence ID" value="NZ_JAUJEB010000007.1"/>
</dbReference>
<sequence>MKKIIIANTNNIHGELENRLAVEYGASIIHNKAELNLENLNTLNPEYIFFLHWSYIIPEEIFTGFKCVVFHMTDLPYGRGGSPLQNLIVRGHKSTRLSALQVAEGIDTGDIYLKEDLSLCGTAEEIFIRAGGLMEKMIKKIIKEDLRPTPQQGEPELFKRRKPNESSIQNLKEILDVYDYIRMLDADGYPKAFIETDHFKFEFSRASLKKDGIFADVRIFKK</sequence>
<dbReference type="EMBL" id="JAUJEB010000007">
    <property type="protein sequence ID" value="MDN5215677.1"/>
    <property type="molecule type" value="Genomic_DNA"/>
</dbReference>
<name>A0ABT8LD30_9BACT</name>
<dbReference type="InterPro" id="IPR049355">
    <property type="entry name" value="Formyl_trans-like_C"/>
</dbReference>
<dbReference type="InterPro" id="IPR011034">
    <property type="entry name" value="Formyl_transferase-like_C_sf"/>
</dbReference>
<protein>
    <submittedName>
        <fullName evidence="3">Formyltransferase family protein</fullName>
    </submittedName>
</protein>